<dbReference type="AlphaFoldDB" id="A0A9N9NHW0"/>
<protein>
    <submittedName>
        <fullName evidence="1">16173_t:CDS:1</fullName>
    </submittedName>
</protein>
<name>A0A9N9NHW0_9GLOM</name>
<dbReference type="OrthoDB" id="333024at2759"/>
<dbReference type="InterPro" id="IPR032675">
    <property type="entry name" value="LRR_dom_sf"/>
</dbReference>
<dbReference type="EMBL" id="CAJVPZ010028778">
    <property type="protein sequence ID" value="CAG8732288.1"/>
    <property type="molecule type" value="Genomic_DNA"/>
</dbReference>
<dbReference type="SUPFAM" id="SSF52047">
    <property type="entry name" value="RNI-like"/>
    <property type="match status" value="1"/>
</dbReference>
<comment type="caution">
    <text evidence="1">The sequence shown here is derived from an EMBL/GenBank/DDBJ whole genome shotgun (WGS) entry which is preliminary data.</text>
</comment>
<gene>
    <name evidence="1" type="ORF">RFULGI_LOCUS12229</name>
</gene>
<sequence length="180" mass="20263">AALIKILKTNKPIISLNLSYNRLEMGKNLNTSENRLADLELSNNIYKQNCVEGKALFGDALQENKTLKRLDLSLNYIHLEAGRKLFKALKCNQIASEMGEDLLKALKDNSIVFLVEALEENKSLEELDLSHIVEVGEVGKELKNSLEKKSKIQNFKFKSLLSAIKALENALLKDYTISNL</sequence>
<reference evidence="1" key="1">
    <citation type="submission" date="2021-06" db="EMBL/GenBank/DDBJ databases">
        <authorList>
            <person name="Kallberg Y."/>
            <person name="Tangrot J."/>
            <person name="Rosling A."/>
        </authorList>
    </citation>
    <scope>NUCLEOTIDE SEQUENCE</scope>
    <source>
        <strain evidence="1">IN212</strain>
    </source>
</reference>
<keyword evidence="2" id="KW-1185">Reference proteome</keyword>
<organism evidence="1 2">
    <name type="scientific">Racocetra fulgida</name>
    <dbReference type="NCBI Taxonomy" id="60492"/>
    <lineage>
        <taxon>Eukaryota</taxon>
        <taxon>Fungi</taxon>
        <taxon>Fungi incertae sedis</taxon>
        <taxon>Mucoromycota</taxon>
        <taxon>Glomeromycotina</taxon>
        <taxon>Glomeromycetes</taxon>
        <taxon>Diversisporales</taxon>
        <taxon>Gigasporaceae</taxon>
        <taxon>Racocetra</taxon>
    </lineage>
</organism>
<accession>A0A9N9NHW0</accession>
<evidence type="ECO:0000313" key="1">
    <source>
        <dbReference type="EMBL" id="CAG8732288.1"/>
    </source>
</evidence>
<dbReference type="Proteomes" id="UP000789396">
    <property type="component" value="Unassembled WGS sequence"/>
</dbReference>
<evidence type="ECO:0000313" key="2">
    <source>
        <dbReference type="Proteomes" id="UP000789396"/>
    </source>
</evidence>
<proteinExistence type="predicted"/>
<dbReference type="Gene3D" id="3.80.10.10">
    <property type="entry name" value="Ribonuclease Inhibitor"/>
    <property type="match status" value="1"/>
</dbReference>
<feature type="non-terminal residue" evidence="1">
    <location>
        <position position="1"/>
    </location>
</feature>